<accession>A0A078GZU0</accession>
<reference evidence="1 2" key="1">
    <citation type="journal article" date="2014" name="Science">
        <title>Plant genetics. Early allopolyploid evolution in the post-Neolithic Brassica napus oilseed genome.</title>
        <authorList>
            <person name="Chalhoub B."/>
            <person name="Denoeud F."/>
            <person name="Liu S."/>
            <person name="Parkin I.A."/>
            <person name="Tang H."/>
            <person name="Wang X."/>
            <person name="Chiquet J."/>
            <person name="Belcram H."/>
            <person name="Tong C."/>
            <person name="Samans B."/>
            <person name="Correa M."/>
            <person name="Da Silva C."/>
            <person name="Just J."/>
            <person name="Falentin C."/>
            <person name="Koh C.S."/>
            <person name="Le Clainche I."/>
            <person name="Bernard M."/>
            <person name="Bento P."/>
            <person name="Noel B."/>
            <person name="Labadie K."/>
            <person name="Alberti A."/>
            <person name="Charles M."/>
            <person name="Arnaud D."/>
            <person name="Guo H."/>
            <person name="Daviaud C."/>
            <person name="Alamery S."/>
            <person name="Jabbari K."/>
            <person name="Zhao M."/>
            <person name="Edger P.P."/>
            <person name="Chelaifa H."/>
            <person name="Tack D."/>
            <person name="Lassalle G."/>
            <person name="Mestiri I."/>
            <person name="Schnel N."/>
            <person name="Le Paslier M.C."/>
            <person name="Fan G."/>
            <person name="Renault V."/>
            <person name="Bayer P.E."/>
            <person name="Golicz A.A."/>
            <person name="Manoli S."/>
            <person name="Lee T.H."/>
            <person name="Thi V.H."/>
            <person name="Chalabi S."/>
            <person name="Hu Q."/>
            <person name="Fan C."/>
            <person name="Tollenaere R."/>
            <person name="Lu Y."/>
            <person name="Battail C."/>
            <person name="Shen J."/>
            <person name="Sidebottom C.H."/>
            <person name="Wang X."/>
            <person name="Canaguier A."/>
            <person name="Chauveau A."/>
            <person name="Berard A."/>
            <person name="Deniot G."/>
            <person name="Guan M."/>
            <person name="Liu Z."/>
            <person name="Sun F."/>
            <person name="Lim Y.P."/>
            <person name="Lyons E."/>
            <person name="Town C.D."/>
            <person name="Bancroft I."/>
            <person name="Wang X."/>
            <person name="Meng J."/>
            <person name="Ma J."/>
            <person name="Pires J.C."/>
            <person name="King G.J."/>
            <person name="Brunel D."/>
            <person name="Delourme R."/>
            <person name="Renard M."/>
            <person name="Aury J.M."/>
            <person name="Adams K.L."/>
            <person name="Batley J."/>
            <person name="Snowdon R.J."/>
            <person name="Tost J."/>
            <person name="Edwards D."/>
            <person name="Zhou Y."/>
            <person name="Hua W."/>
            <person name="Sharpe A.G."/>
            <person name="Paterson A.H."/>
            <person name="Guan C."/>
            <person name="Wincker P."/>
        </authorList>
    </citation>
    <scope>NUCLEOTIDE SEQUENCE [LARGE SCALE GENOMIC DNA]</scope>
    <source>
        <strain evidence="2">cv. Darmor-bzh</strain>
    </source>
</reference>
<dbReference type="AlphaFoldDB" id="A0A078GZU0"/>
<gene>
    <name evidence="1" type="primary">BnaC05g37590D</name>
    <name evidence="1" type="ORF">GSBRNA2T00044663001</name>
</gene>
<dbReference type="PaxDb" id="3708-A0A078GZU0"/>
<sequence length="84" mass="9436">MDASPRFVMSSFGYRSAWRETPRASMGRTSQRRRVIVVGVVTTDRERLGWPAVEGGEQIPARVAAAVWGRSKPPGFQLLYKLSR</sequence>
<dbReference type="Gramene" id="CDY30103">
    <property type="protein sequence ID" value="CDY30103"/>
    <property type="gene ID" value="GSBRNA2T00044663001"/>
</dbReference>
<proteinExistence type="predicted"/>
<organism evidence="1 2">
    <name type="scientific">Brassica napus</name>
    <name type="common">Rape</name>
    <dbReference type="NCBI Taxonomy" id="3708"/>
    <lineage>
        <taxon>Eukaryota</taxon>
        <taxon>Viridiplantae</taxon>
        <taxon>Streptophyta</taxon>
        <taxon>Embryophyta</taxon>
        <taxon>Tracheophyta</taxon>
        <taxon>Spermatophyta</taxon>
        <taxon>Magnoliopsida</taxon>
        <taxon>eudicotyledons</taxon>
        <taxon>Gunneridae</taxon>
        <taxon>Pentapetalae</taxon>
        <taxon>rosids</taxon>
        <taxon>malvids</taxon>
        <taxon>Brassicales</taxon>
        <taxon>Brassicaceae</taxon>
        <taxon>Brassiceae</taxon>
        <taxon>Brassica</taxon>
    </lineage>
</organism>
<protein>
    <submittedName>
        <fullName evidence="1">BnaC05g37590D protein</fullName>
    </submittedName>
</protein>
<dbReference type="EMBL" id="LK032249">
    <property type="protein sequence ID" value="CDY30103.1"/>
    <property type="molecule type" value="Genomic_DNA"/>
</dbReference>
<evidence type="ECO:0000313" key="2">
    <source>
        <dbReference type="Proteomes" id="UP000028999"/>
    </source>
</evidence>
<evidence type="ECO:0000313" key="1">
    <source>
        <dbReference type="EMBL" id="CDY30103.1"/>
    </source>
</evidence>
<name>A0A078GZU0_BRANA</name>
<keyword evidence="2" id="KW-1185">Reference proteome</keyword>
<dbReference type="Proteomes" id="UP000028999">
    <property type="component" value="Unassembled WGS sequence"/>
</dbReference>